<feature type="compositionally biased region" description="Basic and acidic residues" evidence="2">
    <location>
        <begin position="773"/>
        <end position="784"/>
    </location>
</feature>
<dbReference type="InterPro" id="IPR008942">
    <property type="entry name" value="ENTH_VHS"/>
</dbReference>
<reference evidence="4" key="1">
    <citation type="journal article" date="2020" name="bioRxiv">
        <title>Whole genome comparisons of ergot fungi reveals the divergence and evolution of species within the genus Claviceps are the result of varying mechanisms driving genome evolution and host range expansion.</title>
        <authorList>
            <person name="Wyka S.A."/>
            <person name="Mondo S.J."/>
            <person name="Liu M."/>
            <person name="Dettman J."/>
            <person name="Nalam V."/>
            <person name="Broders K.D."/>
        </authorList>
    </citation>
    <scope>NUCLEOTIDE SEQUENCE</scope>
    <source>
        <strain evidence="4">CCC 602</strain>
    </source>
</reference>
<dbReference type="InterPro" id="IPR051485">
    <property type="entry name" value="SR-CTD_assoc_factor"/>
</dbReference>
<dbReference type="SUPFAM" id="SSF109905">
    <property type="entry name" value="Surp module (SWAP domain)"/>
    <property type="match status" value="1"/>
</dbReference>
<organism evidence="4 5">
    <name type="scientific">Claviceps pusilla</name>
    <dbReference type="NCBI Taxonomy" id="123648"/>
    <lineage>
        <taxon>Eukaryota</taxon>
        <taxon>Fungi</taxon>
        <taxon>Dikarya</taxon>
        <taxon>Ascomycota</taxon>
        <taxon>Pezizomycotina</taxon>
        <taxon>Sordariomycetes</taxon>
        <taxon>Hypocreomycetidae</taxon>
        <taxon>Hypocreales</taxon>
        <taxon>Clavicipitaceae</taxon>
        <taxon>Claviceps</taxon>
    </lineage>
</organism>
<protein>
    <recommendedName>
        <fullName evidence="3">CID domain-containing protein</fullName>
    </recommendedName>
</protein>
<dbReference type="PANTHER" id="PTHR23140:SF0">
    <property type="entry name" value="U2 SNRNP-ASSOCIATED SURP MOTIF-CONTAINING PROTEIN"/>
    <property type="match status" value="1"/>
</dbReference>
<feature type="compositionally biased region" description="Basic and acidic residues" evidence="2">
    <location>
        <begin position="25"/>
        <end position="40"/>
    </location>
</feature>
<dbReference type="OrthoDB" id="377209at2759"/>
<evidence type="ECO:0000256" key="1">
    <source>
        <dbReference type="ARBA" id="ARBA00022884"/>
    </source>
</evidence>
<keyword evidence="1" id="KW-0694">RNA-binding</keyword>
<dbReference type="PANTHER" id="PTHR23140">
    <property type="entry name" value="RNA PROCESSING PROTEIN LD23810P"/>
    <property type="match status" value="1"/>
</dbReference>
<accession>A0A9P7NFS2</accession>
<dbReference type="Pfam" id="PF01805">
    <property type="entry name" value="Surp"/>
    <property type="match status" value="1"/>
</dbReference>
<comment type="caution">
    <text evidence="4">The sequence shown here is derived from an EMBL/GenBank/DDBJ whole genome shotgun (WGS) entry which is preliminary data.</text>
</comment>
<evidence type="ECO:0000256" key="2">
    <source>
        <dbReference type="SAM" id="MobiDB-lite"/>
    </source>
</evidence>
<dbReference type="EMBL" id="SRPW01000195">
    <property type="protein sequence ID" value="KAG6016971.1"/>
    <property type="molecule type" value="Genomic_DNA"/>
</dbReference>
<dbReference type="Proteomes" id="UP000748025">
    <property type="component" value="Unassembled WGS sequence"/>
</dbReference>
<feature type="domain" description="CID" evidence="3">
    <location>
        <begin position="476"/>
        <end position="664"/>
    </location>
</feature>
<gene>
    <name evidence="4" type="ORF">E4U43_002632</name>
</gene>
<feature type="compositionally biased region" description="Basic residues" evidence="2">
    <location>
        <begin position="304"/>
        <end position="313"/>
    </location>
</feature>
<dbReference type="GO" id="GO:0003723">
    <property type="term" value="F:RNA binding"/>
    <property type="evidence" value="ECO:0007669"/>
    <property type="project" value="UniProtKB-KW"/>
</dbReference>
<name>A0A9P7NFS2_9HYPO</name>
<dbReference type="GO" id="GO:0005634">
    <property type="term" value="C:nucleus"/>
    <property type="evidence" value="ECO:0007669"/>
    <property type="project" value="TreeGrafter"/>
</dbReference>
<feature type="region of interest" description="Disordered" evidence="2">
    <location>
        <begin position="537"/>
        <end position="565"/>
    </location>
</feature>
<feature type="compositionally biased region" description="Acidic residues" evidence="2">
    <location>
        <begin position="445"/>
        <end position="459"/>
    </location>
</feature>
<dbReference type="Gene3D" id="1.25.40.90">
    <property type="match status" value="1"/>
</dbReference>
<feature type="region of interest" description="Disordered" evidence="2">
    <location>
        <begin position="108"/>
        <end position="173"/>
    </location>
</feature>
<dbReference type="PROSITE" id="PS51391">
    <property type="entry name" value="CID"/>
    <property type="match status" value="1"/>
</dbReference>
<feature type="region of interest" description="Disordered" evidence="2">
    <location>
        <begin position="1"/>
        <end position="40"/>
    </location>
</feature>
<evidence type="ECO:0000259" key="3">
    <source>
        <dbReference type="PROSITE" id="PS51391"/>
    </source>
</evidence>
<proteinExistence type="predicted"/>
<evidence type="ECO:0000313" key="4">
    <source>
        <dbReference type="EMBL" id="KAG6016971.1"/>
    </source>
</evidence>
<feature type="compositionally biased region" description="Acidic residues" evidence="2">
    <location>
        <begin position="734"/>
        <end position="769"/>
    </location>
</feature>
<sequence length="822" mass="88683">MSSGKGIPDFPDVKAKLQKPTKQSAFERQRAEAEAKRKREAAETAAVYADFVKSFDREDDGRGNASTSFGAFGGSSSRGRLGFAGTAAAAAAPPGHGASKRHFVSSTLKSGPGSLGPAPTNYAKKRSFNDFKSSGDRLGAATSYEEPVAASKPKSVAQAFNASDDEDVGESRDRAEEKAIAKPTLRLANMPPGTSPAVVKALVPDHLNVENVKILPPAGPGGSERKCTVAIVTLSQDTPANDMDTAVTTLQNRYLGYGYYLSLHRHLSSAVAASATLPSMSSSSTAGAHPFAAKPVERPAGRDRHSHHQHGFRRGFAPPSSYGPAGAGVSRSGLLHVPVRPPQDVRTIQLINKAIEGVLEHGPEFEALLMSRPEVQREERWAWIWDARSVGGIWYRWRLWQIVTGSDLNQRKGKYVPLFDGSHAWKSPEKGLVFEYTTSLDEFVSDDEYNSSDDEDMDGEGNNTDSNGPEAEKVFLNPLGKAKLVHLLARLPTTMAKLRKGDIARVAAFAITHASRGADEVVDMIVANIEKPLALTSANPRRNAQGAKPHQAAPTGTDEGAVNDGSDTSSASLVALYVVSDILSSSSTSGVRHAWRFRQLFETSLRERKIFERLGSMAEKLGWGRLRAEKWKRSVHLVLNLWEGWCVFPAESQELFVKTFESPPSLKAAEDGTTNEASDRNKWKTVEPLPVAKTEANVAVEGVAGEAEEEPAAMADDVDGEPLAEDDVMGEAIDEEDIEGEPIDEDDVAGEPIDEEELGGEPMDQEEETAAPGRREEEGGMETDKDVDEASGIRGDKASLAARAQQRKRKRAMDMFADSDGG</sequence>
<dbReference type="InterPro" id="IPR000061">
    <property type="entry name" value="Surp"/>
</dbReference>
<dbReference type="InterPro" id="IPR006569">
    <property type="entry name" value="CID_dom"/>
</dbReference>
<feature type="region of interest" description="Disordered" evidence="2">
    <location>
        <begin position="445"/>
        <end position="471"/>
    </location>
</feature>
<feature type="region of interest" description="Disordered" evidence="2">
    <location>
        <begin position="734"/>
        <end position="822"/>
    </location>
</feature>
<dbReference type="AlphaFoldDB" id="A0A9P7NFS2"/>
<feature type="region of interest" description="Disordered" evidence="2">
    <location>
        <begin position="57"/>
        <end position="76"/>
    </location>
</feature>
<dbReference type="InterPro" id="IPR035967">
    <property type="entry name" value="SWAP/Surp_sf"/>
</dbReference>
<dbReference type="GO" id="GO:0006396">
    <property type="term" value="P:RNA processing"/>
    <property type="evidence" value="ECO:0007669"/>
    <property type="project" value="InterPro"/>
</dbReference>
<feature type="compositionally biased region" description="Low complexity" evidence="2">
    <location>
        <begin position="63"/>
        <end position="76"/>
    </location>
</feature>
<evidence type="ECO:0000313" key="5">
    <source>
        <dbReference type="Proteomes" id="UP000748025"/>
    </source>
</evidence>
<dbReference type="Gene3D" id="1.10.10.790">
    <property type="entry name" value="Surp module"/>
    <property type="match status" value="1"/>
</dbReference>
<keyword evidence="5" id="KW-1185">Reference proteome</keyword>
<feature type="region of interest" description="Disordered" evidence="2">
    <location>
        <begin position="296"/>
        <end position="327"/>
    </location>
</feature>